<dbReference type="AlphaFoldDB" id="A0A2G5TTL1"/>
<protein>
    <submittedName>
        <fullName evidence="1">Uncharacterized protein</fullName>
    </submittedName>
</protein>
<reference evidence="2" key="1">
    <citation type="submission" date="2017-10" db="EMBL/GenBank/DDBJ databases">
        <title>Rapid genome shrinkage in a self-fertile nematode reveals novel sperm competition proteins.</title>
        <authorList>
            <person name="Yin D."/>
            <person name="Schwarz E.M."/>
            <person name="Thomas C.G."/>
            <person name="Felde R.L."/>
            <person name="Korf I.F."/>
            <person name="Cutter A.D."/>
            <person name="Schartner C.M."/>
            <person name="Ralston E.J."/>
            <person name="Meyer B.J."/>
            <person name="Haag E.S."/>
        </authorList>
    </citation>
    <scope>NUCLEOTIDE SEQUENCE [LARGE SCALE GENOMIC DNA]</scope>
    <source>
        <strain evidence="2">JU1422</strain>
    </source>
</reference>
<sequence>MIIYISLRYQCYFPEISRKTWAEPSYQEYYDEISVLKKITRVARFDFSGYLNLYFWYFDYGYSYYGSIYLKSGHVRVLKIHTKLPFGPPCTPFLKEINNQSEPEGQGWKIRTASICQEVFLEIVGQNHKEAQERLKKPMSAETRHHDKYNPEGELQTFVTTEPEPKDYVTAAMPYVITGLEVIFSPFTYV</sequence>
<accession>A0A2G5TTL1</accession>
<dbReference type="Proteomes" id="UP000230233">
    <property type="component" value="Chromosome V"/>
</dbReference>
<dbReference type="EMBL" id="PDUG01000005">
    <property type="protein sequence ID" value="PIC30594.1"/>
    <property type="molecule type" value="Genomic_DNA"/>
</dbReference>
<evidence type="ECO:0000313" key="1">
    <source>
        <dbReference type="EMBL" id="PIC30594.1"/>
    </source>
</evidence>
<evidence type="ECO:0000313" key="2">
    <source>
        <dbReference type="Proteomes" id="UP000230233"/>
    </source>
</evidence>
<organism evidence="1 2">
    <name type="scientific">Caenorhabditis nigoni</name>
    <dbReference type="NCBI Taxonomy" id="1611254"/>
    <lineage>
        <taxon>Eukaryota</taxon>
        <taxon>Metazoa</taxon>
        <taxon>Ecdysozoa</taxon>
        <taxon>Nematoda</taxon>
        <taxon>Chromadorea</taxon>
        <taxon>Rhabditida</taxon>
        <taxon>Rhabditina</taxon>
        <taxon>Rhabditomorpha</taxon>
        <taxon>Rhabditoidea</taxon>
        <taxon>Rhabditidae</taxon>
        <taxon>Peloderinae</taxon>
        <taxon>Caenorhabditis</taxon>
    </lineage>
</organism>
<name>A0A2G5TTL1_9PELO</name>
<gene>
    <name evidence="1" type="primary">Cnig_chr_V.g21785</name>
    <name evidence="1" type="ORF">B9Z55_021785</name>
</gene>
<comment type="caution">
    <text evidence="1">The sequence shown here is derived from an EMBL/GenBank/DDBJ whole genome shotgun (WGS) entry which is preliminary data.</text>
</comment>
<proteinExistence type="predicted"/>
<keyword evidence="2" id="KW-1185">Reference proteome</keyword>